<evidence type="ECO:0000313" key="3">
    <source>
        <dbReference type="Proteomes" id="UP001597417"/>
    </source>
</evidence>
<gene>
    <name evidence="2" type="ORF">ACFSXZ_24570</name>
</gene>
<dbReference type="EMBL" id="JBHUKR010000011">
    <property type="protein sequence ID" value="MFD2419508.1"/>
    <property type="molecule type" value="Genomic_DNA"/>
</dbReference>
<dbReference type="Gene3D" id="3.90.1200.10">
    <property type="match status" value="1"/>
</dbReference>
<name>A0ABW5FWW8_9PSEU</name>
<dbReference type="PANTHER" id="PTHR21310">
    <property type="entry name" value="AMINOGLYCOSIDE PHOSPHOTRANSFERASE-RELATED-RELATED"/>
    <property type="match status" value="1"/>
</dbReference>
<evidence type="ECO:0000259" key="1">
    <source>
        <dbReference type="Pfam" id="PF01636"/>
    </source>
</evidence>
<protein>
    <submittedName>
        <fullName evidence="2">Phosphotransferase family protein</fullName>
    </submittedName>
</protein>
<dbReference type="InterPro" id="IPR011009">
    <property type="entry name" value="Kinase-like_dom_sf"/>
</dbReference>
<dbReference type="SUPFAM" id="SSF56112">
    <property type="entry name" value="Protein kinase-like (PK-like)"/>
    <property type="match status" value="1"/>
</dbReference>
<sequence length="264" mass="28276">MESRGLRAGGAPWLLRFDGGAEFVLRSGGAFDTEVAALRLAGECRIPAPHLIAVGDGVMLVSVVAGSSRIPVKPTADRLASLGAAAAALHRVELTPTKDLPLRHRPVELDDFTSWRERDGASALLREAEEAVAQLPEPSSVPVFVHGDLWQGNTMWRNGELTAVVDWDCAGAGHPGVDLGSLRCDASMMFGLDAADTVLTGWQERAGRVLEDVAYWDVVAALSTPPDLTAWQLTIHDQGRDDLDGAVLTARRDAFLRVALDRLA</sequence>
<reference evidence="3" key="1">
    <citation type="journal article" date="2019" name="Int. J. Syst. Evol. Microbiol.">
        <title>The Global Catalogue of Microorganisms (GCM) 10K type strain sequencing project: providing services to taxonomists for standard genome sequencing and annotation.</title>
        <authorList>
            <consortium name="The Broad Institute Genomics Platform"/>
            <consortium name="The Broad Institute Genome Sequencing Center for Infectious Disease"/>
            <person name="Wu L."/>
            <person name="Ma J."/>
        </authorList>
    </citation>
    <scope>NUCLEOTIDE SEQUENCE [LARGE SCALE GENOMIC DNA]</scope>
    <source>
        <strain evidence="3">CGMCC 4.7645</strain>
    </source>
</reference>
<dbReference type="Proteomes" id="UP001597417">
    <property type="component" value="Unassembled WGS sequence"/>
</dbReference>
<dbReference type="RefSeq" id="WP_378267492.1">
    <property type="nucleotide sequence ID" value="NZ_JBHUKR010000011.1"/>
</dbReference>
<keyword evidence="3" id="KW-1185">Reference proteome</keyword>
<proteinExistence type="predicted"/>
<comment type="caution">
    <text evidence="2">The sequence shown here is derived from an EMBL/GenBank/DDBJ whole genome shotgun (WGS) entry which is preliminary data.</text>
</comment>
<feature type="domain" description="Aminoglycoside phosphotransferase" evidence="1">
    <location>
        <begin position="30"/>
        <end position="207"/>
    </location>
</feature>
<dbReference type="InterPro" id="IPR002575">
    <property type="entry name" value="Aminoglycoside_PTrfase"/>
</dbReference>
<accession>A0ABW5FWW8</accession>
<dbReference type="InterPro" id="IPR051678">
    <property type="entry name" value="AGP_Transferase"/>
</dbReference>
<organism evidence="2 3">
    <name type="scientific">Amycolatopsis pigmentata</name>
    <dbReference type="NCBI Taxonomy" id="450801"/>
    <lineage>
        <taxon>Bacteria</taxon>
        <taxon>Bacillati</taxon>
        <taxon>Actinomycetota</taxon>
        <taxon>Actinomycetes</taxon>
        <taxon>Pseudonocardiales</taxon>
        <taxon>Pseudonocardiaceae</taxon>
        <taxon>Amycolatopsis</taxon>
    </lineage>
</organism>
<evidence type="ECO:0000313" key="2">
    <source>
        <dbReference type="EMBL" id="MFD2419508.1"/>
    </source>
</evidence>
<dbReference type="Pfam" id="PF01636">
    <property type="entry name" value="APH"/>
    <property type="match status" value="1"/>
</dbReference>